<sequence>MKTIWSNYKELCTDSHFLWTTLLGITLLLFSFIAANQAGLYASQVAGQQVDDLILQHLPMRNVTFIHVYAALFFWLGFTSYIILHPEKIPFVTKSAALFILIRSAFICLTHLGAPANELAIPGNIASFFLFDGDLFFSGHVGGPFLLMLLFWDNPRIRYFCFLSSVFFACIVLIGHIHYSIDVFAAPFITYGVYALSCTFFAKDHRLFTQQVPPAKANFLRNETNA</sequence>
<keyword evidence="1" id="KW-0812">Transmembrane</keyword>
<keyword evidence="1" id="KW-1133">Transmembrane helix</keyword>
<dbReference type="Pfam" id="PF14360">
    <property type="entry name" value="PAP2_C"/>
    <property type="match status" value="1"/>
</dbReference>
<feature type="domain" description="Sphingomyelin synthase-like" evidence="2">
    <location>
        <begin position="133"/>
        <end position="196"/>
    </location>
</feature>
<reference evidence="3 4" key="1">
    <citation type="submission" date="2024-08" db="EMBL/GenBank/DDBJ databases">
        <title>Draft Genome Sequence of Legionella lytica strain DSB2004, Isolated From a Fire Sprinkler System.</title>
        <authorList>
            <person name="Everhart A.D."/>
            <person name="Kidane D.T."/>
            <person name="Farone A.L."/>
            <person name="Farone M.B."/>
        </authorList>
    </citation>
    <scope>NUCLEOTIDE SEQUENCE [LARGE SCALE GENOMIC DNA]</scope>
    <source>
        <strain evidence="3 4">DSB2004</strain>
    </source>
</reference>
<dbReference type="InterPro" id="IPR025749">
    <property type="entry name" value="Sphingomyelin_synth-like_dom"/>
</dbReference>
<accession>A0ABW8D839</accession>
<feature type="transmembrane region" description="Helical" evidence="1">
    <location>
        <begin position="63"/>
        <end position="84"/>
    </location>
</feature>
<evidence type="ECO:0000259" key="2">
    <source>
        <dbReference type="Pfam" id="PF14360"/>
    </source>
</evidence>
<feature type="transmembrane region" description="Helical" evidence="1">
    <location>
        <begin position="159"/>
        <end position="177"/>
    </location>
</feature>
<feature type="transmembrane region" description="Helical" evidence="1">
    <location>
        <begin position="135"/>
        <end position="152"/>
    </location>
</feature>
<feature type="transmembrane region" description="Helical" evidence="1">
    <location>
        <begin position="183"/>
        <end position="202"/>
    </location>
</feature>
<dbReference type="RefSeq" id="WP_400187705.1">
    <property type="nucleotide sequence ID" value="NZ_JBGORX010000003.1"/>
</dbReference>
<protein>
    <submittedName>
        <fullName evidence="3">Phosphatase PAP2-related protein</fullName>
    </submittedName>
</protein>
<keyword evidence="1" id="KW-0472">Membrane</keyword>
<dbReference type="Proteomes" id="UP001615550">
    <property type="component" value="Unassembled WGS sequence"/>
</dbReference>
<keyword evidence="4" id="KW-1185">Reference proteome</keyword>
<organism evidence="3 4">
    <name type="scientific">Legionella lytica</name>
    <dbReference type="NCBI Taxonomy" id="96232"/>
    <lineage>
        <taxon>Bacteria</taxon>
        <taxon>Pseudomonadati</taxon>
        <taxon>Pseudomonadota</taxon>
        <taxon>Gammaproteobacteria</taxon>
        <taxon>Legionellales</taxon>
        <taxon>Legionellaceae</taxon>
        <taxon>Legionella</taxon>
    </lineage>
</organism>
<dbReference type="EMBL" id="JBGORX010000003">
    <property type="protein sequence ID" value="MFJ1268878.1"/>
    <property type="molecule type" value="Genomic_DNA"/>
</dbReference>
<proteinExistence type="predicted"/>
<comment type="caution">
    <text evidence="3">The sequence shown here is derived from an EMBL/GenBank/DDBJ whole genome shotgun (WGS) entry which is preliminary data.</text>
</comment>
<evidence type="ECO:0000313" key="3">
    <source>
        <dbReference type="EMBL" id="MFJ1268878.1"/>
    </source>
</evidence>
<evidence type="ECO:0000313" key="4">
    <source>
        <dbReference type="Proteomes" id="UP001615550"/>
    </source>
</evidence>
<feature type="transmembrane region" description="Helical" evidence="1">
    <location>
        <begin position="96"/>
        <end position="115"/>
    </location>
</feature>
<name>A0ABW8D839_9GAMM</name>
<gene>
    <name evidence="3" type="ORF">ACD661_09950</name>
</gene>
<evidence type="ECO:0000256" key="1">
    <source>
        <dbReference type="SAM" id="Phobius"/>
    </source>
</evidence>